<evidence type="ECO:0000313" key="8">
    <source>
        <dbReference type="EMBL" id="CAD8343331.1"/>
    </source>
</evidence>
<dbReference type="Pfam" id="PF00069">
    <property type="entry name" value="Pkinase"/>
    <property type="match status" value="1"/>
</dbReference>
<dbReference type="PROSITE" id="PS50011">
    <property type="entry name" value="PROTEIN_KINASE_DOM"/>
    <property type="match status" value="1"/>
</dbReference>
<evidence type="ECO:0000256" key="3">
    <source>
        <dbReference type="ARBA" id="ARBA00022741"/>
    </source>
</evidence>
<dbReference type="SMART" id="SM00220">
    <property type="entry name" value="S_TKc"/>
    <property type="match status" value="1"/>
</dbReference>
<gene>
    <name evidence="7" type="ORF">CAUS1442_LOCUS15465</name>
    <name evidence="8" type="ORF">CAUS1442_LOCUS15466</name>
</gene>
<keyword evidence="2" id="KW-0808">Transferase</keyword>
<evidence type="ECO:0000256" key="2">
    <source>
        <dbReference type="ARBA" id="ARBA00022679"/>
    </source>
</evidence>
<dbReference type="AlphaFoldDB" id="A0A6T6I6H9"/>
<evidence type="ECO:0000256" key="5">
    <source>
        <dbReference type="ARBA" id="ARBA00022840"/>
    </source>
</evidence>
<evidence type="ECO:0000313" key="7">
    <source>
        <dbReference type="EMBL" id="CAD8343330.1"/>
    </source>
</evidence>
<dbReference type="PANTHER" id="PTHR24353:SF143">
    <property type="entry name" value="PROTEIN KINASE DOMAIN-CONTAINING PROTEIN"/>
    <property type="match status" value="1"/>
</dbReference>
<sequence length="168" mass="18945">MITAKFVADKTYTLCGTPNYLAPEMVMNQGHGVAVDHWALGVVIYEMVAGENPFYFDGMDQMELFRSIVQEQYYALPDGISEECEDVIAGLLVKEQTQRLGSLANRGKDIIRMPWFKKLDLYKLRQKKVDSPFQPKNAMLESLLEESMAEQFGGMSVTEALAESDLMS</sequence>
<reference evidence="7" key="1">
    <citation type="submission" date="2021-01" db="EMBL/GenBank/DDBJ databases">
        <authorList>
            <person name="Corre E."/>
            <person name="Pelletier E."/>
            <person name="Niang G."/>
            <person name="Scheremetjew M."/>
            <person name="Finn R."/>
            <person name="Kale V."/>
            <person name="Holt S."/>
            <person name="Cochrane G."/>
            <person name="Meng A."/>
            <person name="Brown T."/>
            <person name="Cohen L."/>
        </authorList>
    </citation>
    <scope>NUCLEOTIDE SEQUENCE</scope>
    <source>
        <strain evidence="7">CCMP3328</strain>
    </source>
</reference>
<dbReference type="Gene3D" id="1.10.510.10">
    <property type="entry name" value="Transferase(Phosphotransferase) domain 1"/>
    <property type="match status" value="1"/>
</dbReference>
<dbReference type="SUPFAM" id="SSF56112">
    <property type="entry name" value="Protein kinase-like (PK-like)"/>
    <property type="match status" value="1"/>
</dbReference>
<proteinExistence type="predicted"/>
<protein>
    <recommendedName>
        <fullName evidence="6">Protein kinase domain-containing protein</fullName>
    </recommendedName>
</protein>
<keyword evidence="3" id="KW-0547">Nucleotide-binding</keyword>
<evidence type="ECO:0000259" key="6">
    <source>
        <dbReference type="PROSITE" id="PS50011"/>
    </source>
</evidence>
<dbReference type="GO" id="GO:0005524">
    <property type="term" value="F:ATP binding"/>
    <property type="evidence" value="ECO:0007669"/>
    <property type="project" value="UniProtKB-KW"/>
</dbReference>
<dbReference type="EMBL" id="HBEF01024953">
    <property type="protein sequence ID" value="CAD8343331.1"/>
    <property type="molecule type" value="Transcribed_RNA"/>
</dbReference>
<evidence type="ECO:0000256" key="1">
    <source>
        <dbReference type="ARBA" id="ARBA00022527"/>
    </source>
</evidence>
<dbReference type="GO" id="GO:0004691">
    <property type="term" value="F:cAMP-dependent protein kinase activity"/>
    <property type="evidence" value="ECO:0007669"/>
    <property type="project" value="TreeGrafter"/>
</dbReference>
<keyword evidence="1" id="KW-0723">Serine/threonine-protein kinase</keyword>
<accession>A0A6T6I6H9</accession>
<keyword evidence="4" id="KW-0418">Kinase</keyword>
<dbReference type="PANTHER" id="PTHR24353">
    <property type="entry name" value="CYCLIC NUCLEOTIDE-DEPENDENT PROTEIN KINASE"/>
    <property type="match status" value="1"/>
</dbReference>
<evidence type="ECO:0000256" key="4">
    <source>
        <dbReference type="ARBA" id="ARBA00022777"/>
    </source>
</evidence>
<dbReference type="GO" id="GO:0005952">
    <property type="term" value="C:cAMP-dependent protein kinase complex"/>
    <property type="evidence" value="ECO:0007669"/>
    <property type="project" value="TreeGrafter"/>
</dbReference>
<organism evidence="7">
    <name type="scientific">Craspedostauros australis</name>
    <dbReference type="NCBI Taxonomy" id="1486917"/>
    <lineage>
        <taxon>Eukaryota</taxon>
        <taxon>Sar</taxon>
        <taxon>Stramenopiles</taxon>
        <taxon>Ochrophyta</taxon>
        <taxon>Bacillariophyta</taxon>
        <taxon>Bacillariophyceae</taxon>
        <taxon>Bacillariophycidae</taxon>
        <taxon>Naviculales</taxon>
        <taxon>Naviculaceae</taxon>
        <taxon>Craspedostauros</taxon>
    </lineage>
</organism>
<keyword evidence="5" id="KW-0067">ATP-binding</keyword>
<name>A0A6T6I6H9_9STRA</name>
<dbReference type="InterPro" id="IPR000719">
    <property type="entry name" value="Prot_kinase_dom"/>
</dbReference>
<dbReference type="EMBL" id="HBEF01024952">
    <property type="protein sequence ID" value="CAD8343330.1"/>
    <property type="molecule type" value="Transcribed_RNA"/>
</dbReference>
<dbReference type="InterPro" id="IPR011009">
    <property type="entry name" value="Kinase-like_dom_sf"/>
</dbReference>
<feature type="domain" description="Protein kinase" evidence="6">
    <location>
        <begin position="1"/>
        <end position="116"/>
    </location>
</feature>